<proteinExistence type="predicted"/>
<reference evidence="3" key="1">
    <citation type="submission" date="2017-03" db="EMBL/GenBank/DDBJ databases">
        <authorList>
            <person name="Herbold C."/>
        </authorList>
    </citation>
    <scope>NUCLEOTIDE SEQUENCE [LARGE SCALE GENOMIC DNA]</scope>
</reference>
<feature type="transmembrane region" description="Helical" evidence="1">
    <location>
        <begin position="39"/>
        <end position="65"/>
    </location>
</feature>
<dbReference type="EMBL" id="LT841358">
    <property type="protein sequence ID" value="SMH70919.1"/>
    <property type="molecule type" value="Genomic_DNA"/>
</dbReference>
<evidence type="ECO:0000313" key="2">
    <source>
        <dbReference type="EMBL" id="SMH70919.1"/>
    </source>
</evidence>
<dbReference type="Proteomes" id="UP000230607">
    <property type="component" value="Chromosome 1"/>
</dbReference>
<name>A0A2H1FE31_9ARCH</name>
<evidence type="ECO:0000256" key="1">
    <source>
        <dbReference type="SAM" id="Phobius"/>
    </source>
</evidence>
<keyword evidence="1" id="KW-0812">Transmembrane</keyword>
<accession>A0A2H1FE31</accession>
<organism evidence="2 3">
    <name type="scientific">Candidatus Nitrosotalea okcheonensis</name>
    <dbReference type="NCBI Taxonomy" id="1903276"/>
    <lineage>
        <taxon>Archaea</taxon>
        <taxon>Nitrososphaerota</taxon>
        <taxon>Nitrososphaeria</taxon>
        <taxon>Nitrosotaleales</taxon>
        <taxon>Nitrosotaleaceae</taxon>
        <taxon>Nitrosotalea</taxon>
    </lineage>
</organism>
<sequence length="75" mass="7906">MMSCGTGKMSKKKIAIFSAAGIGTATIFYFTFATHNPTLAAMAPTFLTLGLCPAMCAAMGGAMWFGNKFAKKKKN</sequence>
<protein>
    <submittedName>
        <fullName evidence="2">Uncharacterized protein</fullName>
    </submittedName>
</protein>
<keyword evidence="1" id="KW-0472">Membrane</keyword>
<dbReference type="AlphaFoldDB" id="A0A2H1FE31"/>
<keyword evidence="1" id="KW-1133">Transmembrane helix</keyword>
<gene>
    <name evidence="2" type="ORF">NCS_10726</name>
</gene>
<evidence type="ECO:0000313" key="3">
    <source>
        <dbReference type="Proteomes" id="UP000230607"/>
    </source>
</evidence>
<keyword evidence="3" id="KW-1185">Reference proteome</keyword>
<feature type="transmembrane region" description="Helical" evidence="1">
    <location>
        <begin position="14"/>
        <end position="33"/>
    </location>
</feature>